<dbReference type="OrthoDB" id="6430009at2759"/>
<gene>
    <name evidence="3" type="ORF">HCN44_004471</name>
</gene>
<dbReference type="Proteomes" id="UP000639338">
    <property type="component" value="Unassembled WGS sequence"/>
</dbReference>
<comment type="caution">
    <text evidence="3">The sequence shown here is derived from an EMBL/GenBank/DDBJ whole genome shotgun (WGS) entry which is preliminary data.</text>
</comment>
<evidence type="ECO:0000256" key="1">
    <source>
        <dbReference type="SAM" id="MobiDB-lite"/>
    </source>
</evidence>
<name>A0A835CTF4_APHGI</name>
<feature type="region of interest" description="Disordered" evidence="1">
    <location>
        <begin position="84"/>
        <end position="103"/>
    </location>
</feature>
<reference evidence="3 4" key="1">
    <citation type="submission" date="2020-08" db="EMBL/GenBank/DDBJ databases">
        <title>Aphidius gifuensis genome sequencing and assembly.</title>
        <authorList>
            <person name="Du Z."/>
        </authorList>
    </citation>
    <scope>NUCLEOTIDE SEQUENCE [LARGE SCALE GENOMIC DNA]</scope>
    <source>
        <strain evidence="3">YNYX2018</strain>
        <tissue evidence="3">Adults</tissue>
    </source>
</reference>
<keyword evidence="2" id="KW-0732">Signal</keyword>
<dbReference type="AlphaFoldDB" id="A0A835CTF4"/>
<evidence type="ECO:0000256" key="2">
    <source>
        <dbReference type="SAM" id="SignalP"/>
    </source>
</evidence>
<feature type="chain" id="PRO_5032544328" evidence="2">
    <location>
        <begin position="22"/>
        <end position="103"/>
    </location>
</feature>
<proteinExistence type="predicted"/>
<protein>
    <submittedName>
        <fullName evidence="3">Uncharacterized protein</fullName>
    </submittedName>
</protein>
<dbReference type="EMBL" id="JACMRX010000002">
    <property type="protein sequence ID" value="KAF7994999.1"/>
    <property type="molecule type" value="Genomic_DNA"/>
</dbReference>
<keyword evidence="4" id="KW-1185">Reference proteome</keyword>
<evidence type="ECO:0000313" key="3">
    <source>
        <dbReference type="EMBL" id="KAF7994999.1"/>
    </source>
</evidence>
<accession>A0A835CTF4</accession>
<evidence type="ECO:0000313" key="4">
    <source>
        <dbReference type="Proteomes" id="UP000639338"/>
    </source>
</evidence>
<organism evidence="3 4">
    <name type="scientific">Aphidius gifuensis</name>
    <name type="common">Parasitoid wasp</name>
    <dbReference type="NCBI Taxonomy" id="684658"/>
    <lineage>
        <taxon>Eukaryota</taxon>
        <taxon>Metazoa</taxon>
        <taxon>Ecdysozoa</taxon>
        <taxon>Arthropoda</taxon>
        <taxon>Hexapoda</taxon>
        <taxon>Insecta</taxon>
        <taxon>Pterygota</taxon>
        <taxon>Neoptera</taxon>
        <taxon>Endopterygota</taxon>
        <taxon>Hymenoptera</taxon>
        <taxon>Apocrita</taxon>
        <taxon>Ichneumonoidea</taxon>
        <taxon>Braconidae</taxon>
        <taxon>Aphidiinae</taxon>
        <taxon>Aphidius</taxon>
    </lineage>
</organism>
<feature type="signal peptide" evidence="2">
    <location>
        <begin position="1"/>
        <end position="21"/>
    </location>
</feature>
<sequence>MKDYPIITVIIFFLFTSLNCGEKTNDRRASGMLALPRVGRAPSFARPDGVAGLVQYPRVGRSGQAAVNNLEKIYSVNNDIDSSDAEAHQEETIDLNYQGEPLK</sequence>